<dbReference type="EMBL" id="SNYJ01000005">
    <property type="protein sequence ID" value="TDQ40804.1"/>
    <property type="molecule type" value="Genomic_DNA"/>
</dbReference>
<keyword evidence="1" id="KW-0472">Membrane</keyword>
<protein>
    <recommendedName>
        <fullName evidence="4">YesK-like protein</fullName>
    </recommendedName>
</protein>
<dbReference type="OrthoDB" id="9777147at2"/>
<feature type="transmembrane region" description="Helical" evidence="1">
    <location>
        <begin position="6"/>
        <end position="26"/>
    </location>
</feature>
<organism evidence="2 3">
    <name type="scientific">Aureibacillus halotolerans</name>
    <dbReference type="NCBI Taxonomy" id="1508390"/>
    <lineage>
        <taxon>Bacteria</taxon>
        <taxon>Bacillati</taxon>
        <taxon>Bacillota</taxon>
        <taxon>Bacilli</taxon>
        <taxon>Bacillales</taxon>
        <taxon>Bacillaceae</taxon>
        <taxon>Aureibacillus</taxon>
    </lineage>
</organism>
<evidence type="ECO:0000313" key="3">
    <source>
        <dbReference type="Proteomes" id="UP000295632"/>
    </source>
</evidence>
<dbReference type="RefSeq" id="WP_133579997.1">
    <property type="nucleotide sequence ID" value="NZ_SNYJ01000005.1"/>
</dbReference>
<comment type="caution">
    <text evidence="2">The sequence shown here is derived from an EMBL/GenBank/DDBJ whole genome shotgun (WGS) entry which is preliminary data.</text>
</comment>
<dbReference type="AlphaFoldDB" id="A0A4R6UCJ0"/>
<feature type="transmembrane region" description="Helical" evidence="1">
    <location>
        <begin position="70"/>
        <end position="94"/>
    </location>
</feature>
<accession>A0A4R6UCJ0</accession>
<dbReference type="Proteomes" id="UP000295632">
    <property type="component" value="Unassembled WGS sequence"/>
</dbReference>
<evidence type="ECO:0008006" key="4">
    <source>
        <dbReference type="Google" id="ProtNLM"/>
    </source>
</evidence>
<keyword evidence="3" id="KW-1185">Reference proteome</keyword>
<gene>
    <name evidence="2" type="ORF">EV213_105150</name>
</gene>
<keyword evidence="1" id="KW-1133">Transmembrane helix</keyword>
<keyword evidence="1" id="KW-0812">Transmembrane</keyword>
<proteinExistence type="predicted"/>
<feature type="transmembrane region" description="Helical" evidence="1">
    <location>
        <begin position="38"/>
        <end position="58"/>
    </location>
</feature>
<name>A0A4R6UCJ0_9BACI</name>
<evidence type="ECO:0000313" key="2">
    <source>
        <dbReference type="EMBL" id="TDQ40804.1"/>
    </source>
</evidence>
<sequence>MSPYDLQILMLSILPLLGAAIGYFYVTLMIRKTGLFAVHLFTAIALVLLFGVIALIYWGVQTYTVDPYLFIGGAVSVLTGVFVSEVILVIASVLRRKREKRI</sequence>
<evidence type="ECO:0000256" key="1">
    <source>
        <dbReference type="SAM" id="Phobius"/>
    </source>
</evidence>
<reference evidence="2 3" key="1">
    <citation type="submission" date="2019-03" db="EMBL/GenBank/DDBJ databases">
        <title>Genomic Encyclopedia of Type Strains, Phase IV (KMG-IV): sequencing the most valuable type-strain genomes for metagenomic binning, comparative biology and taxonomic classification.</title>
        <authorList>
            <person name="Goeker M."/>
        </authorList>
    </citation>
    <scope>NUCLEOTIDE SEQUENCE [LARGE SCALE GENOMIC DNA]</scope>
    <source>
        <strain evidence="2 3">DSM 28697</strain>
    </source>
</reference>